<evidence type="ECO:0000259" key="7">
    <source>
        <dbReference type="PROSITE" id="PS51379"/>
    </source>
</evidence>
<dbReference type="InterPro" id="IPR051269">
    <property type="entry name" value="Fe-S_cluster_ET"/>
</dbReference>
<keyword evidence="1 6" id="KW-0813">Transport</keyword>
<dbReference type="PANTHER" id="PTHR36923">
    <property type="entry name" value="FERREDOXIN"/>
    <property type="match status" value="1"/>
</dbReference>
<dbReference type="SUPFAM" id="SSF54862">
    <property type="entry name" value="4Fe-4S ferredoxins"/>
    <property type="match status" value="1"/>
</dbReference>
<evidence type="ECO:0000313" key="9">
    <source>
        <dbReference type="Proteomes" id="UP000464314"/>
    </source>
</evidence>
<dbReference type="PROSITE" id="PS00198">
    <property type="entry name" value="4FE4S_FER_1"/>
    <property type="match status" value="1"/>
</dbReference>
<name>A0A6P1TTM6_9FIRM</name>
<dbReference type="InterPro" id="IPR001080">
    <property type="entry name" value="3Fe4S_ferredoxin"/>
</dbReference>
<keyword evidence="9" id="KW-1185">Reference proteome</keyword>
<dbReference type="GO" id="GO:0005506">
    <property type="term" value="F:iron ion binding"/>
    <property type="evidence" value="ECO:0007669"/>
    <property type="project" value="UniProtKB-UniRule"/>
</dbReference>
<comment type="function">
    <text evidence="6">Ferredoxins are iron-sulfur proteins that transfer electrons in a wide variety of metabolic reactions.</text>
</comment>
<keyword evidence="2 6" id="KW-0479">Metal-binding</keyword>
<dbReference type="Proteomes" id="UP000464314">
    <property type="component" value="Chromosome"/>
</dbReference>
<dbReference type="GO" id="GO:0009055">
    <property type="term" value="F:electron transfer activity"/>
    <property type="evidence" value="ECO:0007669"/>
    <property type="project" value="UniProtKB-UniRule"/>
</dbReference>
<dbReference type="PRINTS" id="PR00352">
    <property type="entry name" value="3FE4SFRDOXIN"/>
</dbReference>
<evidence type="ECO:0000256" key="4">
    <source>
        <dbReference type="ARBA" id="ARBA00023004"/>
    </source>
</evidence>
<protein>
    <recommendedName>
        <fullName evidence="6">Ferredoxin</fullName>
    </recommendedName>
</protein>
<dbReference type="AlphaFoldDB" id="A0A6P1TTM6"/>
<keyword evidence="3 6" id="KW-0249">Electron transport</keyword>
<evidence type="ECO:0000256" key="1">
    <source>
        <dbReference type="ARBA" id="ARBA00022448"/>
    </source>
</evidence>
<evidence type="ECO:0000256" key="5">
    <source>
        <dbReference type="ARBA" id="ARBA00023014"/>
    </source>
</evidence>
<dbReference type="InterPro" id="IPR017900">
    <property type="entry name" value="4Fe4S_Fe_S_CS"/>
</dbReference>
<evidence type="ECO:0000256" key="6">
    <source>
        <dbReference type="RuleBase" id="RU368020"/>
    </source>
</evidence>
<dbReference type="InterPro" id="IPR017896">
    <property type="entry name" value="4Fe4S_Fe-S-bd"/>
</dbReference>
<dbReference type="PANTHER" id="PTHR36923:SF3">
    <property type="entry name" value="FERREDOXIN"/>
    <property type="match status" value="1"/>
</dbReference>
<dbReference type="GO" id="GO:0051536">
    <property type="term" value="F:iron-sulfur cluster binding"/>
    <property type="evidence" value="ECO:0007669"/>
    <property type="project" value="UniProtKB-KW"/>
</dbReference>
<sequence>MRAVIVKKECIGCGLCTDICPTVFKMSKKAYAEVYVDEVSQEDRNEAMEAKENCPASAIKLED</sequence>
<proteinExistence type="predicted"/>
<keyword evidence="4 6" id="KW-0408">Iron</keyword>
<organism evidence="8 9">
    <name type="scientific">Anaerocolumna sedimenticola</name>
    <dbReference type="NCBI Taxonomy" id="2696063"/>
    <lineage>
        <taxon>Bacteria</taxon>
        <taxon>Bacillati</taxon>
        <taxon>Bacillota</taxon>
        <taxon>Clostridia</taxon>
        <taxon>Lachnospirales</taxon>
        <taxon>Lachnospiraceae</taxon>
        <taxon>Anaerocolumna</taxon>
    </lineage>
</organism>
<dbReference type="EMBL" id="CP048000">
    <property type="protein sequence ID" value="QHQ63757.1"/>
    <property type="molecule type" value="Genomic_DNA"/>
</dbReference>
<accession>A0A6P1TTM6</accession>
<feature type="domain" description="4Fe-4S ferredoxin-type" evidence="7">
    <location>
        <begin position="1"/>
        <end position="29"/>
    </location>
</feature>
<gene>
    <name evidence="8" type="ORF">Ana3638_14090</name>
</gene>
<dbReference type="PROSITE" id="PS51379">
    <property type="entry name" value="4FE4S_FER_2"/>
    <property type="match status" value="1"/>
</dbReference>
<dbReference type="Pfam" id="PF13370">
    <property type="entry name" value="Fer4_13"/>
    <property type="match status" value="1"/>
</dbReference>
<evidence type="ECO:0000313" key="8">
    <source>
        <dbReference type="EMBL" id="QHQ63757.1"/>
    </source>
</evidence>
<evidence type="ECO:0000256" key="3">
    <source>
        <dbReference type="ARBA" id="ARBA00022982"/>
    </source>
</evidence>
<dbReference type="KEGG" id="anr:Ana3638_14090"/>
<keyword evidence="5 6" id="KW-0411">Iron-sulfur</keyword>
<reference evidence="8 9" key="1">
    <citation type="submission" date="2020-01" db="EMBL/GenBank/DDBJ databases">
        <title>Genome analysis of Anaerocolumna sp. CBA3638.</title>
        <authorList>
            <person name="Kim J."/>
            <person name="Roh S.W."/>
        </authorList>
    </citation>
    <scope>NUCLEOTIDE SEQUENCE [LARGE SCALE GENOMIC DNA]</scope>
    <source>
        <strain evidence="8 9">CBA3638</strain>
    </source>
</reference>
<dbReference type="Gene3D" id="3.30.70.20">
    <property type="match status" value="1"/>
</dbReference>
<evidence type="ECO:0000256" key="2">
    <source>
        <dbReference type="ARBA" id="ARBA00022723"/>
    </source>
</evidence>